<accession>A0A4R5EPN3</accession>
<keyword evidence="2" id="KW-1185">Reference proteome</keyword>
<dbReference type="AlphaFoldDB" id="A0A4R5EPN3"/>
<sequence>MQVIAQKDYETMPWKNGQGTTREVHCVRTGDKLVWRLSLAAVKVDGPFSKFEGLERILTVIKGQGLRLVSPEAEIAALPFQPVRFSGETEIMGYCLDGPIEDFNLIYDPDRIVAEMRVVSGLSSADLSCATDTTYAVHLLEGTLSLGPDAMATAGDTCLLRDGAPDVSASNDLRCILVSLTQR</sequence>
<dbReference type="Pfam" id="PF05962">
    <property type="entry name" value="HutD"/>
    <property type="match status" value="1"/>
</dbReference>
<dbReference type="CDD" id="cd20293">
    <property type="entry name" value="cupin_HutD_N"/>
    <property type="match status" value="1"/>
</dbReference>
<proteinExistence type="predicted"/>
<dbReference type="Gene3D" id="2.60.120.10">
    <property type="entry name" value="Jelly Rolls"/>
    <property type="match status" value="1"/>
</dbReference>
<gene>
    <name evidence="1" type="ORF">E1B25_13935</name>
</gene>
<name>A0A4R5EPN3_9RHOB</name>
<dbReference type="RefSeq" id="WP_132830126.1">
    <property type="nucleotide sequence ID" value="NZ_SMFP01000009.1"/>
</dbReference>
<dbReference type="InterPro" id="IPR011051">
    <property type="entry name" value="RmlC_Cupin_sf"/>
</dbReference>
<dbReference type="PANTHER" id="PTHR37943">
    <property type="entry name" value="PROTEIN VES"/>
    <property type="match status" value="1"/>
</dbReference>
<comment type="caution">
    <text evidence="1">The sequence shown here is derived from an EMBL/GenBank/DDBJ whole genome shotgun (WGS) entry which is preliminary data.</text>
</comment>
<dbReference type="SUPFAM" id="SSF51182">
    <property type="entry name" value="RmlC-like cupins"/>
    <property type="match status" value="1"/>
</dbReference>
<dbReference type="Proteomes" id="UP000294662">
    <property type="component" value="Unassembled WGS sequence"/>
</dbReference>
<dbReference type="OrthoDB" id="9800082at2"/>
<evidence type="ECO:0000313" key="1">
    <source>
        <dbReference type="EMBL" id="TDE36614.1"/>
    </source>
</evidence>
<protein>
    <submittedName>
        <fullName evidence="1">HutD family protein</fullName>
    </submittedName>
</protein>
<organism evidence="1 2">
    <name type="scientific">Antarcticimicrobium sediminis</name>
    <dbReference type="NCBI Taxonomy" id="2546227"/>
    <lineage>
        <taxon>Bacteria</taxon>
        <taxon>Pseudomonadati</taxon>
        <taxon>Pseudomonadota</taxon>
        <taxon>Alphaproteobacteria</taxon>
        <taxon>Rhodobacterales</taxon>
        <taxon>Paracoccaceae</taxon>
        <taxon>Antarcticimicrobium</taxon>
    </lineage>
</organism>
<dbReference type="InterPro" id="IPR014710">
    <property type="entry name" value="RmlC-like_jellyroll"/>
</dbReference>
<dbReference type="PANTHER" id="PTHR37943:SF1">
    <property type="entry name" value="PROTEIN VES"/>
    <property type="match status" value="1"/>
</dbReference>
<reference evidence="1 2" key="1">
    <citation type="submission" date="2019-03" db="EMBL/GenBank/DDBJ databases">
        <authorList>
            <person name="Zhang S."/>
        </authorList>
    </citation>
    <scope>NUCLEOTIDE SEQUENCE [LARGE SCALE GENOMIC DNA]</scope>
    <source>
        <strain evidence="1 2">S4J41</strain>
    </source>
</reference>
<evidence type="ECO:0000313" key="2">
    <source>
        <dbReference type="Proteomes" id="UP000294662"/>
    </source>
</evidence>
<dbReference type="EMBL" id="SMFP01000009">
    <property type="protein sequence ID" value="TDE36614.1"/>
    <property type="molecule type" value="Genomic_DNA"/>
</dbReference>
<dbReference type="InterPro" id="IPR010282">
    <property type="entry name" value="Uncharacterised_HutD/Ves"/>
</dbReference>